<organism evidence="8 9">
    <name type="scientific">Megalodesulfovibrio gigas (strain ATCC 19364 / DSM 1382 / NCIMB 9332 / VKM B-1759)</name>
    <name type="common">Desulfovibrio gigas</name>
    <dbReference type="NCBI Taxonomy" id="1121448"/>
    <lineage>
        <taxon>Bacteria</taxon>
        <taxon>Pseudomonadati</taxon>
        <taxon>Thermodesulfobacteriota</taxon>
        <taxon>Desulfovibrionia</taxon>
        <taxon>Desulfovibrionales</taxon>
        <taxon>Desulfovibrionaceae</taxon>
        <taxon>Megalodesulfovibrio</taxon>
    </lineage>
</organism>
<dbReference type="GO" id="GO:0005737">
    <property type="term" value="C:cytoplasm"/>
    <property type="evidence" value="ECO:0007669"/>
    <property type="project" value="TreeGrafter"/>
</dbReference>
<dbReference type="eggNOG" id="COG1243">
    <property type="taxonomic scope" value="Bacteria"/>
</dbReference>
<evidence type="ECO:0000256" key="4">
    <source>
        <dbReference type="ARBA" id="ARBA00022723"/>
    </source>
</evidence>
<dbReference type="SUPFAM" id="SSF102114">
    <property type="entry name" value="Radical SAM enzymes"/>
    <property type="match status" value="1"/>
</dbReference>
<evidence type="ECO:0000256" key="5">
    <source>
        <dbReference type="ARBA" id="ARBA00023004"/>
    </source>
</evidence>
<dbReference type="InterPro" id="IPR007197">
    <property type="entry name" value="rSAM"/>
</dbReference>
<dbReference type="AlphaFoldDB" id="T2G8D3"/>
<dbReference type="STRING" id="1121448.DGI_0636"/>
<dbReference type="Pfam" id="PF16199">
    <property type="entry name" value="Radical_SAM_C"/>
    <property type="match status" value="1"/>
</dbReference>
<proteinExistence type="predicted"/>
<dbReference type="KEGG" id="dgg:DGI_0636"/>
<comment type="cofactor">
    <cofactor evidence="1">
        <name>[4Fe-4S] cluster</name>
        <dbReference type="ChEBI" id="CHEBI:49883"/>
    </cofactor>
</comment>
<evidence type="ECO:0000256" key="2">
    <source>
        <dbReference type="ARBA" id="ARBA00022485"/>
    </source>
</evidence>
<keyword evidence="5" id="KW-0408">Iron</keyword>
<protein>
    <submittedName>
        <fullName evidence="8">Putative radical SAM domain protein</fullName>
    </submittedName>
</protein>
<keyword evidence="9" id="KW-1185">Reference proteome</keyword>
<name>T2G8D3_MEGG1</name>
<dbReference type="InterPro" id="IPR058240">
    <property type="entry name" value="rSAM_sf"/>
</dbReference>
<evidence type="ECO:0000313" key="8">
    <source>
        <dbReference type="EMBL" id="AGW12543.1"/>
    </source>
</evidence>
<sequence length="299" mass="32845">MRDLDAIFVAMQQAMRAAPPAAVWDSLALYGGSFTALPEVWIRRFLEAAAIWKAQGRIRQVRCSTRPDAVDAAGLARWKALGLDVVELGVQSFQDDALAASGRSYTGEVARRACGLVRAAGLGLGVQLMPGLPGQRPGEAGQDVAQALALHPEGIRLYPCLVLEGTGLAVRWRQGLHQPRSLEAMAWTLGRAVLRCWEAGVPVWRIGMLEQPGLAQHILAGPRHPALGTMARSRAIFLWMRRHIQRGRGAIRLILPRRVSGEIWGVAGELRPHYARLGVHHQNMSWHEEDIVQIMELTA</sequence>
<dbReference type="Gene3D" id="3.30.750.200">
    <property type="match status" value="1"/>
</dbReference>
<dbReference type="SMART" id="SM00729">
    <property type="entry name" value="Elp3"/>
    <property type="match status" value="1"/>
</dbReference>
<dbReference type="Proteomes" id="UP000016587">
    <property type="component" value="Chromosome"/>
</dbReference>
<keyword evidence="6" id="KW-0411">Iron-sulfur</keyword>
<feature type="domain" description="Radical SAM core" evidence="7">
    <location>
        <begin position="1"/>
        <end position="202"/>
    </location>
</feature>
<keyword evidence="4" id="KW-0479">Metal-binding</keyword>
<dbReference type="GO" id="GO:0051539">
    <property type="term" value="F:4 iron, 4 sulfur cluster binding"/>
    <property type="evidence" value="ECO:0007669"/>
    <property type="project" value="UniProtKB-KW"/>
</dbReference>
<keyword evidence="2" id="KW-0004">4Fe-4S</keyword>
<dbReference type="InterPro" id="IPR032432">
    <property type="entry name" value="Radical_SAM_C"/>
</dbReference>
<dbReference type="PROSITE" id="PS51918">
    <property type="entry name" value="RADICAL_SAM"/>
    <property type="match status" value="1"/>
</dbReference>
<evidence type="ECO:0000256" key="1">
    <source>
        <dbReference type="ARBA" id="ARBA00001966"/>
    </source>
</evidence>
<dbReference type="GO" id="GO:0003824">
    <property type="term" value="F:catalytic activity"/>
    <property type="evidence" value="ECO:0007669"/>
    <property type="project" value="InterPro"/>
</dbReference>
<dbReference type="PANTHER" id="PTHR11135">
    <property type="entry name" value="HISTONE ACETYLTRANSFERASE-RELATED"/>
    <property type="match status" value="1"/>
</dbReference>
<reference evidence="8 9" key="1">
    <citation type="journal article" date="2013" name="J. Bacteriol.">
        <title>Roles of HynAB and Ech, the only two hydrogenases found in the model sulfate reducer Desulfovibrio gigas.</title>
        <authorList>
            <person name="Morais-Silva F.O."/>
            <person name="Santos C.I."/>
            <person name="Rodrigues R."/>
            <person name="Pereira I.A."/>
            <person name="Rodrigues-Pousada C."/>
        </authorList>
    </citation>
    <scope>NUCLEOTIDE SEQUENCE [LARGE SCALE GENOMIC DNA]</scope>
    <source>
        <strain evidence="9">ATCC 19364 / DSM 1382 / NCIMB 9332 / VKM B-1759</strain>
    </source>
</reference>
<dbReference type="InterPro" id="IPR039661">
    <property type="entry name" value="ELP3"/>
</dbReference>
<evidence type="ECO:0000256" key="3">
    <source>
        <dbReference type="ARBA" id="ARBA00022691"/>
    </source>
</evidence>
<keyword evidence="3" id="KW-0949">S-adenosyl-L-methionine</keyword>
<dbReference type="EMBL" id="CP006585">
    <property type="protein sequence ID" value="AGW12543.1"/>
    <property type="molecule type" value="Genomic_DNA"/>
</dbReference>
<dbReference type="InterPro" id="IPR006638">
    <property type="entry name" value="Elp3/MiaA/NifB-like_rSAM"/>
</dbReference>
<evidence type="ECO:0000313" key="9">
    <source>
        <dbReference type="Proteomes" id="UP000016587"/>
    </source>
</evidence>
<dbReference type="PATRIC" id="fig|1121448.10.peg.639"/>
<accession>T2G8D3</accession>
<dbReference type="GO" id="GO:0002926">
    <property type="term" value="P:tRNA wobble base 5-methoxycarbonylmethyl-2-thiouridinylation"/>
    <property type="evidence" value="ECO:0007669"/>
    <property type="project" value="TreeGrafter"/>
</dbReference>
<dbReference type="HOGENOM" id="CLU_057482_1_0_7"/>
<evidence type="ECO:0000256" key="6">
    <source>
        <dbReference type="ARBA" id="ARBA00023014"/>
    </source>
</evidence>
<dbReference type="Pfam" id="PF04055">
    <property type="entry name" value="Radical_SAM"/>
    <property type="match status" value="1"/>
</dbReference>
<reference evidence="9" key="2">
    <citation type="submission" date="2013-07" db="EMBL/GenBank/DDBJ databases">
        <authorList>
            <person name="Morais-Silva F.O."/>
            <person name="Rezende A.M."/>
            <person name="Pimentel C."/>
            <person name="Resende D.M."/>
            <person name="Santos C.I."/>
            <person name="Clemente C."/>
            <person name="de Oliveira L.M."/>
            <person name="da Silva S.M."/>
            <person name="Costa D.A."/>
            <person name="Varela-Raposo A."/>
            <person name="Horacio E.C.A."/>
            <person name="Matos M."/>
            <person name="Flores O."/>
            <person name="Ruiz J.C."/>
            <person name="Rodrigues-Pousada C."/>
        </authorList>
    </citation>
    <scope>NUCLEOTIDE SEQUENCE [LARGE SCALE GENOMIC DNA]</scope>
    <source>
        <strain evidence="9">ATCC 19364 / DSM 1382 / NCIMB 9332 / VKM B-1759</strain>
    </source>
</reference>
<dbReference type="PANTHER" id="PTHR11135:SF0">
    <property type="entry name" value="ELONGATOR COMPLEX PROTEIN 3"/>
    <property type="match status" value="1"/>
</dbReference>
<dbReference type="GO" id="GO:0046872">
    <property type="term" value="F:metal ion binding"/>
    <property type="evidence" value="ECO:0007669"/>
    <property type="project" value="UniProtKB-KW"/>
</dbReference>
<gene>
    <name evidence="8" type="ORF">DGI_0636</name>
</gene>
<evidence type="ECO:0000259" key="7">
    <source>
        <dbReference type="PROSITE" id="PS51918"/>
    </source>
</evidence>